<evidence type="ECO:0000313" key="1">
    <source>
        <dbReference type="EMBL" id="EFO01248.1"/>
    </source>
</evidence>
<sequence>MVDVLDEVLDEELDDEVEEEELDCLTCEDCLTESLALV</sequence>
<accession>E1LQI7</accession>
<proteinExistence type="predicted"/>
<protein>
    <submittedName>
        <fullName evidence="1">Uncharacterized protein</fullName>
    </submittedName>
</protein>
<gene>
    <name evidence="1" type="ORF">SMSK597_0220</name>
</gene>
<comment type="caution">
    <text evidence="1">The sequence shown here is derived from an EMBL/GenBank/DDBJ whole genome shotgun (WGS) entry which is preliminary data.</text>
</comment>
<dbReference type="Proteomes" id="UP000003316">
    <property type="component" value="Unassembled WGS sequence"/>
</dbReference>
<organism evidence="1 2">
    <name type="scientific">Streptococcus mitis SK597</name>
    <dbReference type="NCBI Taxonomy" id="585204"/>
    <lineage>
        <taxon>Bacteria</taxon>
        <taxon>Bacillati</taxon>
        <taxon>Bacillota</taxon>
        <taxon>Bacilli</taxon>
        <taxon>Lactobacillales</taxon>
        <taxon>Streptococcaceae</taxon>
        <taxon>Streptococcus</taxon>
        <taxon>Streptococcus mitis group</taxon>
    </lineage>
</organism>
<dbReference type="AlphaFoldDB" id="E1LQI7"/>
<reference evidence="1 2" key="1">
    <citation type="submission" date="2010-09" db="EMBL/GenBank/DDBJ databases">
        <authorList>
            <person name="Daugherty S.C."/>
            <person name="Tallon L.J."/>
            <person name="Jones K.M."/>
            <person name="Liu X."/>
            <person name="Kilian M."/>
            <person name="Tettelin H."/>
        </authorList>
    </citation>
    <scope>NUCLEOTIDE SEQUENCE [LARGE SCALE GENOMIC DNA]</scope>
    <source>
        <strain evidence="1 2">SK597</strain>
    </source>
</reference>
<dbReference type="EMBL" id="AEDV01000012">
    <property type="protein sequence ID" value="EFO01248.1"/>
    <property type="molecule type" value="Genomic_DNA"/>
</dbReference>
<name>E1LQI7_STRMT</name>
<evidence type="ECO:0000313" key="2">
    <source>
        <dbReference type="Proteomes" id="UP000003316"/>
    </source>
</evidence>